<dbReference type="InterPro" id="IPR009057">
    <property type="entry name" value="Homeodomain-like_sf"/>
</dbReference>
<proteinExistence type="predicted"/>
<dbReference type="AlphaFoldDB" id="A0A1T4J8V2"/>
<dbReference type="PROSITE" id="PS50977">
    <property type="entry name" value="HTH_TETR_2"/>
    <property type="match status" value="1"/>
</dbReference>
<name>A0A1T4J8V2_WEICO</name>
<dbReference type="Pfam" id="PF00440">
    <property type="entry name" value="TetR_N"/>
    <property type="match status" value="1"/>
</dbReference>
<dbReference type="PRINTS" id="PR00455">
    <property type="entry name" value="HTHTETR"/>
</dbReference>
<accession>A0A1T4J8V2</accession>
<dbReference type="InterPro" id="IPR039532">
    <property type="entry name" value="TetR_C_Firmicutes"/>
</dbReference>
<gene>
    <name evidence="5" type="ORF">HAU20_10080</name>
    <name evidence="4" type="ORF">HAU43_09640</name>
</gene>
<reference evidence="5" key="1">
    <citation type="submission" date="2020-02" db="EMBL/GenBank/DDBJ databases">
        <authorList>
            <person name="Fontana A."/>
            <person name="Patrone V."/>
            <person name="Morelli L."/>
        </authorList>
    </citation>
    <scope>NUCLEOTIDE SEQUENCE</scope>
    <source>
        <strain evidence="4">CCUG 30943</strain>
        <strain evidence="5">CCUG 43002</strain>
    </source>
</reference>
<dbReference type="RefSeq" id="WP_003610843.1">
    <property type="nucleotide sequence ID" value="NZ_ALXH01000105.1"/>
</dbReference>
<keyword evidence="1 2" id="KW-0238">DNA-binding</keyword>
<evidence type="ECO:0000256" key="2">
    <source>
        <dbReference type="PROSITE-ProRule" id="PRU00335"/>
    </source>
</evidence>
<evidence type="ECO:0000313" key="4">
    <source>
        <dbReference type="EMBL" id="MBJ7633342.1"/>
    </source>
</evidence>
<dbReference type="PANTHER" id="PTHR43479:SF7">
    <property type="entry name" value="TETR-FAMILY TRANSCRIPTIONAL REGULATOR"/>
    <property type="match status" value="1"/>
</dbReference>
<keyword evidence="6" id="KW-1185">Reference proteome</keyword>
<evidence type="ECO:0000259" key="3">
    <source>
        <dbReference type="PROSITE" id="PS50977"/>
    </source>
</evidence>
<dbReference type="EMBL" id="JAAOCP010000015">
    <property type="protein sequence ID" value="MBJ7639721.1"/>
    <property type="molecule type" value="Genomic_DNA"/>
</dbReference>
<feature type="domain" description="HTH tetR-type" evidence="3">
    <location>
        <begin position="8"/>
        <end position="68"/>
    </location>
</feature>
<reference evidence="5 6" key="2">
    <citation type="journal article" date="2021" name="Int. J. Food Microbiol.">
        <title>Safety demonstration of a microbial species for use in the food chain: Weissella confusa.</title>
        <authorList>
            <person name="Bourdichon F."/>
            <person name="Patrone V."/>
            <person name="Fontana A."/>
            <person name="Milani G."/>
            <person name="Morelli L."/>
        </authorList>
    </citation>
    <scope>NUCLEOTIDE SEQUENCE [LARGE SCALE GENOMIC DNA]</scope>
    <source>
        <strain evidence="4">CCUG 30943</strain>
        <strain evidence="5 6">CCUG 43002</strain>
    </source>
</reference>
<evidence type="ECO:0000313" key="6">
    <source>
        <dbReference type="Proteomes" id="UP000728106"/>
    </source>
</evidence>
<dbReference type="PANTHER" id="PTHR43479">
    <property type="entry name" value="ACREF/ENVCD OPERON REPRESSOR-RELATED"/>
    <property type="match status" value="1"/>
</dbReference>
<dbReference type="SUPFAM" id="SSF46689">
    <property type="entry name" value="Homeodomain-like"/>
    <property type="match status" value="1"/>
</dbReference>
<dbReference type="Gene3D" id="1.10.357.10">
    <property type="entry name" value="Tetracycline Repressor, domain 2"/>
    <property type="match status" value="1"/>
</dbReference>
<dbReference type="InterPro" id="IPR001647">
    <property type="entry name" value="HTH_TetR"/>
</dbReference>
<protein>
    <submittedName>
        <fullName evidence="5">TetR/AcrR family transcriptional regulator</fullName>
    </submittedName>
</protein>
<evidence type="ECO:0000256" key="1">
    <source>
        <dbReference type="ARBA" id="ARBA00023125"/>
    </source>
</evidence>
<sequence>MKQAERNAQTQQLIKEAFIHLINEKGFNSLTVSDITREAGVSRGTFYVHYTDKFELLTKIEDELIDNIAAALTANLAEPLSNHTPEDFSGAPYKVFNQALGYVNQERDTMRALLSPNGHPQFFNRIKELVDHLFTRQLTQNHGRFSSELPIDYTKEIALNSILNIVRHWLDKDEPESPEELAEILMKSRFMAPHELITFN</sequence>
<dbReference type="GO" id="GO:0003677">
    <property type="term" value="F:DNA binding"/>
    <property type="evidence" value="ECO:0007669"/>
    <property type="project" value="UniProtKB-UniRule"/>
</dbReference>
<dbReference type="GeneID" id="57979841"/>
<feature type="DNA-binding region" description="H-T-H motif" evidence="2">
    <location>
        <begin position="31"/>
        <end position="50"/>
    </location>
</feature>
<dbReference type="OrthoDB" id="9810250at2"/>
<dbReference type="Proteomes" id="UP000728106">
    <property type="component" value="Unassembled WGS sequence"/>
</dbReference>
<dbReference type="Pfam" id="PF14278">
    <property type="entry name" value="TetR_C_8"/>
    <property type="match status" value="1"/>
</dbReference>
<dbReference type="InterPro" id="IPR050624">
    <property type="entry name" value="HTH-type_Tx_Regulator"/>
</dbReference>
<dbReference type="EMBL" id="JAAOCX010000015">
    <property type="protein sequence ID" value="MBJ7633342.1"/>
    <property type="molecule type" value="Genomic_DNA"/>
</dbReference>
<evidence type="ECO:0000313" key="5">
    <source>
        <dbReference type="EMBL" id="MBJ7639721.1"/>
    </source>
</evidence>
<comment type="caution">
    <text evidence="5">The sequence shown here is derived from an EMBL/GenBank/DDBJ whole genome shotgun (WGS) entry which is preliminary data.</text>
</comment>
<dbReference type="Proteomes" id="UP000808038">
    <property type="component" value="Unassembled WGS sequence"/>
</dbReference>
<organism evidence="5 6">
    <name type="scientific">Weissella confusa</name>
    <name type="common">Lactobacillus confusus</name>
    <dbReference type="NCBI Taxonomy" id="1583"/>
    <lineage>
        <taxon>Bacteria</taxon>
        <taxon>Bacillati</taxon>
        <taxon>Bacillota</taxon>
        <taxon>Bacilli</taxon>
        <taxon>Lactobacillales</taxon>
        <taxon>Lactobacillaceae</taxon>
        <taxon>Weissella</taxon>
    </lineage>
</organism>